<dbReference type="PROSITE" id="PS00627">
    <property type="entry name" value="GHMP_KINASES_ATP"/>
    <property type="match status" value="1"/>
</dbReference>
<dbReference type="InterPro" id="IPR014721">
    <property type="entry name" value="Ribsml_uS5_D2-typ_fold_subgr"/>
</dbReference>
<evidence type="ECO:0000256" key="11">
    <source>
        <dbReference type="ARBA" id="ARBA00049375"/>
    </source>
</evidence>
<protein>
    <recommendedName>
        <fullName evidence="4 13">Homoserine kinase</fullName>
        <shortName evidence="13">HK</shortName>
        <shortName evidence="13">HSK</shortName>
        <ecNumber evidence="3 13">2.7.1.39</ecNumber>
    </recommendedName>
</protein>
<evidence type="ECO:0000256" key="6">
    <source>
        <dbReference type="ARBA" id="ARBA00022679"/>
    </source>
</evidence>
<dbReference type="SUPFAM" id="SSF54211">
    <property type="entry name" value="Ribosomal protein S5 domain 2-like"/>
    <property type="match status" value="1"/>
</dbReference>
<evidence type="ECO:0000256" key="8">
    <source>
        <dbReference type="ARBA" id="ARBA00022741"/>
    </source>
</evidence>
<keyword evidence="7 13" id="KW-0791">Threonine biosynthesis</keyword>
<dbReference type="GO" id="GO:0005524">
    <property type="term" value="F:ATP binding"/>
    <property type="evidence" value="ECO:0007669"/>
    <property type="project" value="UniProtKB-UniRule"/>
</dbReference>
<evidence type="ECO:0000259" key="15">
    <source>
        <dbReference type="Pfam" id="PF08544"/>
    </source>
</evidence>
<dbReference type="Pfam" id="PF00288">
    <property type="entry name" value="GHMP_kinases_N"/>
    <property type="match status" value="1"/>
</dbReference>
<evidence type="ECO:0000256" key="13">
    <source>
        <dbReference type="HAMAP-Rule" id="MF_00384"/>
    </source>
</evidence>
<evidence type="ECO:0000256" key="12">
    <source>
        <dbReference type="ARBA" id="ARBA00049954"/>
    </source>
</evidence>
<evidence type="ECO:0000313" key="17">
    <source>
        <dbReference type="Proteomes" id="UP000521922"/>
    </source>
</evidence>
<dbReference type="InterPro" id="IPR006204">
    <property type="entry name" value="GHMP_kinase_N_dom"/>
</dbReference>
<evidence type="ECO:0000256" key="2">
    <source>
        <dbReference type="ARBA" id="ARBA00007370"/>
    </source>
</evidence>
<dbReference type="RefSeq" id="WP_425491519.1">
    <property type="nucleotide sequence ID" value="NZ_BAAAGN010000030.1"/>
</dbReference>
<dbReference type="Gene3D" id="3.30.70.890">
    <property type="entry name" value="GHMP kinase, C-terminal domain"/>
    <property type="match status" value="1"/>
</dbReference>
<comment type="catalytic activity">
    <reaction evidence="11 13">
        <text>L-homoserine + ATP = O-phospho-L-homoserine + ADP + H(+)</text>
        <dbReference type="Rhea" id="RHEA:13985"/>
        <dbReference type="ChEBI" id="CHEBI:15378"/>
        <dbReference type="ChEBI" id="CHEBI:30616"/>
        <dbReference type="ChEBI" id="CHEBI:57476"/>
        <dbReference type="ChEBI" id="CHEBI:57590"/>
        <dbReference type="ChEBI" id="CHEBI:456216"/>
        <dbReference type="EC" id="2.7.1.39"/>
    </reaction>
</comment>
<dbReference type="InterPro" id="IPR020568">
    <property type="entry name" value="Ribosomal_Su5_D2-typ_SF"/>
</dbReference>
<dbReference type="Gene3D" id="3.30.230.10">
    <property type="match status" value="1"/>
</dbReference>
<organism evidence="16 17">
    <name type="scientific">Kineococcus aurantiacus</name>
    <dbReference type="NCBI Taxonomy" id="37633"/>
    <lineage>
        <taxon>Bacteria</taxon>
        <taxon>Bacillati</taxon>
        <taxon>Actinomycetota</taxon>
        <taxon>Actinomycetes</taxon>
        <taxon>Kineosporiales</taxon>
        <taxon>Kineosporiaceae</taxon>
        <taxon>Kineococcus</taxon>
    </lineage>
</organism>
<reference evidence="16 17" key="1">
    <citation type="submission" date="2020-07" db="EMBL/GenBank/DDBJ databases">
        <title>Sequencing the genomes of 1000 actinobacteria strains.</title>
        <authorList>
            <person name="Klenk H.-P."/>
        </authorList>
    </citation>
    <scope>NUCLEOTIDE SEQUENCE [LARGE SCALE GENOMIC DNA]</scope>
    <source>
        <strain evidence="16 17">DSM 7487</strain>
    </source>
</reference>
<comment type="similarity">
    <text evidence="2 13">Belongs to the GHMP kinase family. Homoserine kinase subfamily.</text>
</comment>
<dbReference type="InterPro" id="IPR036554">
    <property type="entry name" value="GHMP_kinase_C_sf"/>
</dbReference>
<dbReference type="GO" id="GO:0004413">
    <property type="term" value="F:homoserine kinase activity"/>
    <property type="evidence" value="ECO:0007669"/>
    <property type="project" value="UniProtKB-UniRule"/>
</dbReference>
<dbReference type="Proteomes" id="UP000521922">
    <property type="component" value="Unassembled WGS sequence"/>
</dbReference>
<evidence type="ECO:0000256" key="10">
    <source>
        <dbReference type="ARBA" id="ARBA00022840"/>
    </source>
</evidence>
<dbReference type="AlphaFoldDB" id="A0A7Y9DNX9"/>
<evidence type="ECO:0000256" key="7">
    <source>
        <dbReference type="ARBA" id="ARBA00022697"/>
    </source>
</evidence>
<gene>
    <name evidence="13" type="primary">thrB</name>
    <name evidence="16" type="ORF">BJ968_003648</name>
</gene>
<dbReference type="EMBL" id="JACCBB010000001">
    <property type="protein sequence ID" value="NYD24108.1"/>
    <property type="molecule type" value="Genomic_DNA"/>
</dbReference>
<dbReference type="Pfam" id="PF08544">
    <property type="entry name" value="GHMP_kinases_C"/>
    <property type="match status" value="1"/>
</dbReference>
<dbReference type="GO" id="GO:0009088">
    <property type="term" value="P:threonine biosynthetic process"/>
    <property type="evidence" value="ECO:0007669"/>
    <property type="project" value="UniProtKB-UniRule"/>
</dbReference>
<name>A0A7Y9DNX9_9ACTN</name>
<dbReference type="PANTHER" id="PTHR20861:SF1">
    <property type="entry name" value="HOMOSERINE KINASE"/>
    <property type="match status" value="1"/>
</dbReference>
<dbReference type="PIRSF" id="PIRSF000676">
    <property type="entry name" value="Homoser_kin"/>
    <property type="match status" value="1"/>
</dbReference>
<dbReference type="SUPFAM" id="SSF55060">
    <property type="entry name" value="GHMP Kinase, C-terminal domain"/>
    <property type="match status" value="1"/>
</dbReference>
<dbReference type="GO" id="GO:0005737">
    <property type="term" value="C:cytoplasm"/>
    <property type="evidence" value="ECO:0007669"/>
    <property type="project" value="UniProtKB-SubCell"/>
</dbReference>
<comment type="pathway">
    <text evidence="1 13">Amino-acid biosynthesis; L-threonine biosynthesis; L-threonine from L-aspartate: step 4/5.</text>
</comment>
<keyword evidence="17" id="KW-1185">Reference proteome</keyword>
<feature type="domain" description="GHMP kinase C-terminal" evidence="15">
    <location>
        <begin position="255"/>
        <end position="300"/>
    </location>
</feature>
<dbReference type="InterPro" id="IPR013750">
    <property type="entry name" value="GHMP_kinase_C_dom"/>
</dbReference>
<keyword evidence="13" id="KW-0963">Cytoplasm</keyword>
<dbReference type="PANTHER" id="PTHR20861">
    <property type="entry name" value="HOMOSERINE/4-DIPHOSPHOCYTIDYL-2-C-METHYL-D-ERYTHRITOL KINASE"/>
    <property type="match status" value="1"/>
</dbReference>
<dbReference type="InterPro" id="IPR000870">
    <property type="entry name" value="Homoserine_kinase"/>
</dbReference>
<keyword evidence="6 13" id="KW-0808">Transferase</keyword>
<feature type="domain" description="GHMP kinase N-terminal" evidence="14">
    <location>
        <begin position="83"/>
        <end position="172"/>
    </location>
</feature>
<evidence type="ECO:0000256" key="3">
    <source>
        <dbReference type="ARBA" id="ARBA00012078"/>
    </source>
</evidence>
<comment type="function">
    <text evidence="12 13">Catalyzes the ATP-dependent phosphorylation of L-homoserine to L-homoserine phosphate.</text>
</comment>
<accession>A0A7Y9DNX9</accession>
<proteinExistence type="inferred from homology"/>
<keyword evidence="9 13" id="KW-0418">Kinase</keyword>
<evidence type="ECO:0000256" key="5">
    <source>
        <dbReference type="ARBA" id="ARBA00022605"/>
    </source>
</evidence>
<comment type="subcellular location">
    <subcellularLocation>
        <location evidence="13">Cytoplasm</location>
    </subcellularLocation>
</comment>
<keyword evidence="5 13" id="KW-0028">Amino-acid biosynthesis</keyword>
<dbReference type="InterPro" id="IPR006203">
    <property type="entry name" value="GHMP_knse_ATP-bd_CS"/>
</dbReference>
<dbReference type="EC" id="2.7.1.39" evidence="3 13"/>
<dbReference type="PRINTS" id="PR00958">
    <property type="entry name" value="HOMSERKINASE"/>
</dbReference>
<keyword evidence="10 13" id="KW-0067">ATP-binding</keyword>
<evidence type="ECO:0000256" key="4">
    <source>
        <dbReference type="ARBA" id="ARBA00017858"/>
    </source>
</evidence>
<dbReference type="NCBIfam" id="TIGR00191">
    <property type="entry name" value="thrB"/>
    <property type="match status" value="1"/>
</dbReference>
<dbReference type="HAMAP" id="MF_00384">
    <property type="entry name" value="Homoser_kinase"/>
    <property type="match status" value="1"/>
</dbReference>
<evidence type="ECO:0000256" key="9">
    <source>
        <dbReference type="ARBA" id="ARBA00022777"/>
    </source>
</evidence>
<evidence type="ECO:0000259" key="14">
    <source>
        <dbReference type="Pfam" id="PF00288"/>
    </source>
</evidence>
<sequence length="332" mass="34045">MSDSARPVVSVPTRPRVLAPLPVGTAVTVRVPATSANLGPGFDAFGLALDLCDEVRAEVSAGGLAVRVRGQGEGAVPTDERHLVVRVLREELAAAGYTSAGLDLLCRNVIPHGRGLGSSASAIVAGLAAARALLLAAGVVTETEQDTRARVLLEASRREGHPDNAAPAVHGGFTIAWTRGEDPTHPDAVRSVRLDVHPDVRAVVCVPAEELATSRARALLPATVPHGDAALTAGRAGLLVHALTADPSLLLDATEERLHQAQRAPAMPRSAQLLEALREAGLAAVVSGAGPSVLVLTGAAGVPRVRSVAGAHGAWDVHDLPVHPSGVSWRVG</sequence>
<feature type="binding site" evidence="13">
    <location>
        <begin position="111"/>
        <end position="121"/>
    </location>
    <ligand>
        <name>ATP</name>
        <dbReference type="ChEBI" id="CHEBI:30616"/>
    </ligand>
</feature>
<evidence type="ECO:0000256" key="1">
    <source>
        <dbReference type="ARBA" id="ARBA00005015"/>
    </source>
</evidence>
<dbReference type="UniPathway" id="UPA00050">
    <property type="reaction ID" value="UER00064"/>
</dbReference>
<evidence type="ECO:0000313" key="16">
    <source>
        <dbReference type="EMBL" id="NYD24108.1"/>
    </source>
</evidence>
<comment type="caution">
    <text evidence="16">The sequence shown here is derived from an EMBL/GenBank/DDBJ whole genome shotgun (WGS) entry which is preliminary data.</text>
</comment>
<keyword evidence="8 13" id="KW-0547">Nucleotide-binding</keyword>